<dbReference type="Proteomes" id="UP001320706">
    <property type="component" value="Unassembled WGS sequence"/>
</dbReference>
<evidence type="ECO:0000313" key="2">
    <source>
        <dbReference type="Proteomes" id="UP001320706"/>
    </source>
</evidence>
<accession>A0ACC3S7A6</accession>
<keyword evidence="2" id="KW-1185">Reference proteome</keyword>
<proteinExistence type="predicted"/>
<organism evidence="1 2">
    <name type="scientific">Zalaria obscura</name>
    <dbReference type="NCBI Taxonomy" id="2024903"/>
    <lineage>
        <taxon>Eukaryota</taxon>
        <taxon>Fungi</taxon>
        <taxon>Dikarya</taxon>
        <taxon>Ascomycota</taxon>
        <taxon>Pezizomycotina</taxon>
        <taxon>Dothideomycetes</taxon>
        <taxon>Dothideomycetidae</taxon>
        <taxon>Dothideales</taxon>
        <taxon>Zalariaceae</taxon>
        <taxon>Zalaria</taxon>
    </lineage>
</organism>
<comment type="caution">
    <text evidence="1">The sequence shown here is derived from an EMBL/GenBank/DDBJ whole genome shotgun (WGS) entry which is preliminary data.</text>
</comment>
<protein>
    <submittedName>
        <fullName evidence="1">Uncharacterized protein</fullName>
    </submittedName>
</protein>
<reference evidence="1" key="1">
    <citation type="submission" date="2024-02" db="EMBL/GenBank/DDBJ databases">
        <title>Metagenome Assembled Genome of Zalaria obscura JY119.</title>
        <authorList>
            <person name="Vighnesh L."/>
            <person name="Jagadeeshwari U."/>
            <person name="Venkata Ramana C."/>
            <person name="Sasikala C."/>
        </authorList>
    </citation>
    <scope>NUCLEOTIDE SEQUENCE</scope>
    <source>
        <strain evidence="1">JY119</strain>
    </source>
</reference>
<evidence type="ECO:0000313" key="1">
    <source>
        <dbReference type="EMBL" id="KAK8198463.1"/>
    </source>
</evidence>
<gene>
    <name evidence="1" type="ORF">M8818_006328</name>
</gene>
<dbReference type="EMBL" id="JAMKPW020000040">
    <property type="protein sequence ID" value="KAK8198463.1"/>
    <property type="molecule type" value="Genomic_DNA"/>
</dbReference>
<sequence>MALDDKHADTIGAASVPEKDIGTVKDLDDTLDDAAKFLAEAGTRPPLTPEQEKKLVRKLDRYMIPLLLFTATLGAVDKVQISTASLYGWQTDIGMHGQQYSWVGSILSIGMLVGLWPASYLTARLPVAKFLAVCSLIWSCLTLCYAACHSWAPIMVIRFIMGMLEAVISPTIMMIIPTFYTKHEQPNRNASESRLELDMIRANADRYLQSSSPASLPLSTASAPG</sequence>
<name>A0ACC3S7A6_9PEZI</name>